<reference evidence="2" key="1">
    <citation type="submission" date="2016-04" db="EMBL/GenBank/DDBJ databases">
        <authorList>
            <person name="Nguyen H.D."/>
            <person name="Samba Siva P."/>
            <person name="Cullis J."/>
            <person name="Levesque C.A."/>
            <person name="Hambleton S."/>
        </authorList>
    </citation>
    <scope>NUCLEOTIDE SEQUENCE</scope>
    <source>
        <strain evidence="2">DAOMC 236416</strain>
    </source>
</reference>
<keyword evidence="3" id="KW-1185">Reference proteome</keyword>
<proteinExistence type="predicted"/>
<dbReference type="InterPro" id="IPR036397">
    <property type="entry name" value="RNaseH_sf"/>
</dbReference>
<dbReference type="AlphaFoldDB" id="A0A177TWQ7"/>
<organism evidence="2 3">
    <name type="scientific">Tilletia indica</name>
    <dbReference type="NCBI Taxonomy" id="43049"/>
    <lineage>
        <taxon>Eukaryota</taxon>
        <taxon>Fungi</taxon>
        <taxon>Dikarya</taxon>
        <taxon>Basidiomycota</taxon>
        <taxon>Ustilaginomycotina</taxon>
        <taxon>Exobasidiomycetes</taxon>
        <taxon>Tilletiales</taxon>
        <taxon>Tilletiaceae</taxon>
        <taxon>Tilletia</taxon>
    </lineage>
</organism>
<dbReference type="EMBL" id="LWDF02000299">
    <property type="protein sequence ID" value="KAE8250670.1"/>
    <property type="molecule type" value="Genomic_DNA"/>
</dbReference>
<dbReference type="Proteomes" id="UP000077521">
    <property type="component" value="Unassembled WGS sequence"/>
</dbReference>
<dbReference type="PANTHER" id="PTHR46564">
    <property type="entry name" value="TRANSPOSASE"/>
    <property type="match status" value="1"/>
</dbReference>
<evidence type="ECO:0000313" key="3">
    <source>
        <dbReference type="Proteomes" id="UP000077521"/>
    </source>
</evidence>
<name>A0A177TWQ7_9BASI</name>
<accession>A0A177TWQ7</accession>
<evidence type="ECO:0000259" key="1">
    <source>
        <dbReference type="Pfam" id="PF13358"/>
    </source>
</evidence>
<dbReference type="SUPFAM" id="SSF46689">
    <property type="entry name" value="Homeodomain-like"/>
    <property type="match status" value="1"/>
</dbReference>
<dbReference type="PANTHER" id="PTHR46564:SF1">
    <property type="entry name" value="TRANSPOSASE"/>
    <property type="match status" value="1"/>
</dbReference>
<dbReference type="SUPFAM" id="SSF53098">
    <property type="entry name" value="Ribonuclease H-like"/>
    <property type="match status" value="1"/>
</dbReference>
<sequence>MPSTDLKLHFVHQYQETGKPLRQLVSPLISSSTGGRALAEVKQYGAVKPQGKSTGAPKKLPMLIVEFVIVTLKQRPSIYQDELVKMITYFYGDQYKVDQSTISRLLKHIGFSKKNLSVVPIQQDEEERRRYVLLVGQFDPWQLVFADESSFNNRTALRPRGWAPLGEHAIERQLFLRGERFSLLPALSMDGLFAPWVTLGSVNGEQFLAWVKNHLMPYMNRYPGPRSVLILDNCRTHKKVELRQLLESHGHILIFLPRYSPGYNPIELAFASIKRKLKREREPPTTEAAIIRAAQEAVTPEQAQAFFRGCGYTGVVEPEAAHE</sequence>
<feature type="domain" description="Tc1-like transposase DDE" evidence="1">
    <location>
        <begin position="142"/>
        <end position="287"/>
    </location>
</feature>
<comment type="caution">
    <text evidence="2">The sequence shown here is derived from an EMBL/GenBank/DDBJ whole genome shotgun (WGS) entry which is preliminary data.</text>
</comment>
<dbReference type="NCBIfam" id="NF033545">
    <property type="entry name" value="transpos_IS630"/>
    <property type="match status" value="1"/>
</dbReference>
<reference evidence="2" key="2">
    <citation type="journal article" date="2019" name="IMA Fungus">
        <title>Genome sequencing and comparison of five Tilletia species to identify candidate genes for the detection of regulated species infecting wheat.</title>
        <authorList>
            <person name="Nguyen H.D.T."/>
            <person name="Sultana T."/>
            <person name="Kesanakurti P."/>
            <person name="Hambleton S."/>
        </authorList>
    </citation>
    <scope>NUCLEOTIDE SEQUENCE</scope>
    <source>
        <strain evidence="2">DAOMC 236416</strain>
    </source>
</reference>
<dbReference type="InterPro" id="IPR009057">
    <property type="entry name" value="Homeodomain-like_sf"/>
</dbReference>
<dbReference type="GO" id="GO:0003676">
    <property type="term" value="F:nucleic acid binding"/>
    <property type="evidence" value="ECO:0007669"/>
    <property type="project" value="InterPro"/>
</dbReference>
<dbReference type="InterPro" id="IPR038717">
    <property type="entry name" value="Tc1-like_DDE_dom"/>
</dbReference>
<evidence type="ECO:0000313" key="2">
    <source>
        <dbReference type="EMBL" id="KAE8250670.1"/>
    </source>
</evidence>
<dbReference type="InterPro" id="IPR047655">
    <property type="entry name" value="Transpos_IS630-like"/>
</dbReference>
<dbReference type="InterPro" id="IPR012337">
    <property type="entry name" value="RNaseH-like_sf"/>
</dbReference>
<protein>
    <recommendedName>
        <fullName evidence="1">Tc1-like transposase DDE domain-containing protein</fullName>
    </recommendedName>
</protein>
<gene>
    <name evidence="2" type="ORF">A4X13_0g4497</name>
</gene>
<dbReference type="Pfam" id="PF13358">
    <property type="entry name" value="DDE_3"/>
    <property type="match status" value="1"/>
</dbReference>
<dbReference type="OrthoDB" id="2266637at2759"/>
<dbReference type="Gene3D" id="3.30.420.10">
    <property type="entry name" value="Ribonuclease H-like superfamily/Ribonuclease H"/>
    <property type="match status" value="1"/>
</dbReference>